<sequence length="229" mass="25037">MTIVRLDTAAQRSQATSGNPQIKIRAVPTLLVKYADGNMSAQQGQREAITWLTQFQAHTAAAHAAAAHADDAHADDAHADDDEDDDQWEPERRGAVQVPPRGSSGHAPGPQAREKQTPALSGLYGGKPAQKRKPNRKPSRRKRVQSPPREKPQKHVRFADEDSGSDAPSESESVDIELVDEDAPPAQSPEVRPPLEDGALNHTQRSVAQGRMQTVRDLAAQYERDADFR</sequence>
<protein>
    <submittedName>
        <fullName evidence="2">Uncharacterized protein</fullName>
    </submittedName>
</protein>
<evidence type="ECO:0000313" key="2">
    <source>
        <dbReference type="EMBL" id="QBK86767.1"/>
    </source>
</evidence>
<feature type="region of interest" description="Disordered" evidence="1">
    <location>
        <begin position="1"/>
        <end position="20"/>
    </location>
</feature>
<feature type="compositionally biased region" description="Polar residues" evidence="1">
    <location>
        <begin position="10"/>
        <end position="20"/>
    </location>
</feature>
<dbReference type="EMBL" id="MK500336">
    <property type="protein sequence ID" value="QBK86767.1"/>
    <property type="molecule type" value="Genomic_DNA"/>
</dbReference>
<evidence type="ECO:0000256" key="1">
    <source>
        <dbReference type="SAM" id="MobiDB-lite"/>
    </source>
</evidence>
<name>A0A481YV39_9VIRU</name>
<feature type="compositionally biased region" description="Basic residues" evidence="1">
    <location>
        <begin position="129"/>
        <end position="144"/>
    </location>
</feature>
<feature type="compositionally biased region" description="Basic and acidic residues" evidence="1">
    <location>
        <begin position="68"/>
        <end position="77"/>
    </location>
</feature>
<feature type="region of interest" description="Disordered" evidence="1">
    <location>
        <begin position="63"/>
        <end position="213"/>
    </location>
</feature>
<feature type="compositionally biased region" description="Basic and acidic residues" evidence="1">
    <location>
        <begin position="148"/>
        <end position="160"/>
    </location>
</feature>
<feature type="compositionally biased region" description="Acidic residues" evidence="1">
    <location>
        <begin position="172"/>
        <end position="183"/>
    </location>
</feature>
<accession>A0A481YV39</accession>
<reference evidence="2" key="1">
    <citation type="journal article" date="2019" name="MBio">
        <title>Virus Genomes from Deep Sea Sediments Expand the Ocean Megavirome and Support Independent Origins of Viral Gigantism.</title>
        <authorList>
            <person name="Backstrom D."/>
            <person name="Yutin N."/>
            <person name="Jorgensen S.L."/>
            <person name="Dharamshi J."/>
            <person name="Homa F."/>
            <person name="Zaremba-Niedwiedzka K."/>
            <person name="Spang A."/>
            <person name="Wolf Y.I."/>
            <person name="Koonin E.V."/>
            <person name="Ettema T.J."/>
        </authorList>
    </citation>
    <scope>NUCLEOTIDE SEQUENCE</scope>
</reference>
<feature type="compositionally biased region" description="Acidic residues" evidence="1">
    <location>
        <begin position="78"/>
        <end position="88"/>
    </location>
</feature>
<gene>
    <name evidence="2" type="ORF">LCMAC103_00990</name>
</gene>
<proteinExistence type="predicted"/>
<organism evidence="2">
    <name type="scientific">Marseillevirus LCMAC103</name>
    <dbReference type="NCBI Taxonomy" id="2506604"/>
    <lineage>
        <taxon>Viruses</taxon>
        <taxon>Varidnaviria</taxon>
        <taxon>Bamfordvirae</taxon>
        <taxon>Nucleocytoviricota</taxon>
        <taxon>Megaviricetes</taxon>
        <taxon>Pimascovirales</taxon>
        <taxon>Pimascovirales incertae sedis</taxon>
        <taxon>Marseilleviridae</taxon>
    </lineage>
</organism>